<protein>
    <submittedName>
        <fullName evidence="1">Uncharacterized protein</fullName>
    </submittedName>
</protein>
<dbReference type="Proteomes" id="UP001056120">
    <property type="component" value="Linkage Group LG29"/>
</dbReference>
<sequence length="142" mass="16115">MMLKRILIGQSLKQYLSSRSHFVNFSLWILELTFLDVLLHNFLLQFHHMVDAIQACDGQKTADGSCLKYGGGILWSILKTRDPNVFKEIMKKGKEFEKQFKQPDLRKAANQNKQMCSTAGGDAADSESRVQKDGTEVHSSHL</sequence>
<proteinExistence type="predicted"/>
<dbReference type="EMBL" id="CM042046">
    <property type="protein sequence ID" value="KAI3675859.1"/>
    <property type="molecule type" value="Genomic_DNA"/>
</dbReference>
<reference evidence="1 2" key="2">
    <citation type="journal article" date="2022" name="Mol. Ecol. Resour.">
        <title>The genomes of chicory, endive, great burdock and yacon provide insights into Asteraceae paleo-polyploidization history and plant inulin production.</title>
        <authorList>
            <person name="Fan W."/>
            <person name="Wang S."/>
            <person name="Wang H."/>
            <person name="Wang A."/>
            <person name="Jiang F."/>
            <person name="Liu H."/>
            <person name="Zhao H."/>
            <person name="Xu D."/>
            <person name="Zhang Y."/>
        </authorList>
    </citation>
    <scope>NUCLEOTIDE SEQUENCE [LARGE SCALE GENOMIC DNA]</scope>
    <source>
        <strain evidence="2">cv. Yunnan</strain>
        <tissue evidence="1">Leaves</tissue>
    </source>
</reference>
<name>A0ACB8XY65_9ASTR</name>
<reference evidence="2" key="1">
    <citation type="journal article" date="2022" name="Mol. Ecol. Resour.">
        <title>The genomes of chicory, endive, great burdock and yacon provide insights into Asteraceae palaeo-polyploidization history and plant inulin production.</title>
        <authorList>
            <person name="Fan W."/>
            <person name="Wang S."/>
            <person name="Wang H."/>
            <person name="Wang A."/>
            <person name="Jiang F."/>
            <person name="Liu H."/>
            <person name="Zhao H."/>
            <person name="Xu D."/>
            <person name="Zhang Y."/>
        </authorList>
    </citation>
    <scope>NUCLEOTIDE SEQUENCE [LARGE SCALE GENOMIC DNA]</scope>
    <source>
        <strain evidence="2">cv. Yunnan</strain>
    </source>
</reference>
<evidence type="ECO:0000313" key="1">
    <source>
        <dbReference type="EMBL" id="KAI3675859.1"/>
    </source>
</evidence>
<comment type="caution">
    <text evidence="1">The sequence shown here is derived from an EMBL/GenBank/DDBJ whole genome shotgun (WGS) entry which is preliminary data.</text>
</comment>
<accession>A0ACB8XY65</accession>
<organism evidence="1 2">
    <name type="scientific">Smallanthus sonchifolius</name>
    <dbReference type="NCBI Taxonomy" id="185202"/>
    <lineage>
        <taxon>Eukaryota</taxon>
        <taxon>Viridiplantae</taxon>
        <taxon>Streptophyta</taxon>
        <taxon>Embryophyta</taxon>
        <taxon>Tracheophyta</taxon>
        <taxon>Spermatophyta</taxon>
        <taxon>Magnoliopsida</taxon>
        <taxon>eudicotyledons</taxon>
        <taxon>Gunneridae</taxon>
        <taxon>Pentapetalae</taxon>
        <taxon>asterids</taxon>
        <taxon>campanulids</taxon>
        <taxon>Asterales</taxon>
        <taxon>Asteraceae</taxon>
        <taxon>Asteroideae</taxon>
        <taxon>Heliantheae alliance</taxon>
        <taxon>Millerieae</taxon>
        <taxon>Smallanthus</taxon>
    </lineage>
</organism>
<keyword evidence="2" id="KW-1185">Reference proteome</keyword>
<evidence type="ECO:0000313" key="2">
    <source>
        <dbReference type="Proteomes" id="UP001056120"/>
    </source>
</evidence>
<gene>
    <name evidence="1" type="ORF">L1987_85455</name>
</gene>